<organism evidence="2 3">
    <name type="scientific">Leptospira idonii</name>
    <dbReference type="NCBI Taxonomy" id="1193500"/>
    <lineage>
        <taxon>Bacteria</taxon>
        <taxon>Pseudomonadati</taxon>
        <taxon>Spirochaetota</taxon>
        <taxon>Spirochaetia</taxon>
        <taxon>Leptospirales</taxon>
        <taxon>Leptospiraceae</taxon>
        <taxon>Leptospira</taxon>
    </lineage>
</organism>
<dbReference type="OrthoDB" id="9791120at2"/>
<evidence type="ECO:0000313" key="3">
    <source>
        <dbReference type="Proteomes" id="UP000298058"/>
    </source>
</evidence>
<feature type="transmembrane region" description="Helical" evidence="1">
    <location>
        <begin position="12"/>
        <end position="30"/>
    </location>
</feature>
<gene>
    <name evidence="2" type="ORF">EHS15_12110</name>
</gene>
<proteinExistence type="predicted"/>
<dbReference type="EMBL" id="RQHW01000047">
    <property type="protein sequence ID" value="TGN18784.1"/>
    <property type="molecule type" value="Genomic_DNA"/>
</dbReference>
<keyword evidence="3" id="KW-1185">Reference proteome</keyword>
<feature type="transmembrane region" description="Helical" evidence="1">
    <location>
        <begin position="75"/>
        <end position="96"/>
    </location>
</feature>
<accession>A0A4R9LWW4</accession>
<reference evidence="2" key="1">
    <citation type="journal article" date="2019" name="PLoS Negl. Trop. Dis.">
        <title>Revisiting the worldwide diversity of Leptospira species in the environment.</title>
        <authorList>
            <person name="Vincent A.T."/>
            <person name="Schiettekatte O."/>
            <person name="Bourhy P."/>
            <person name="Veyrier F.J."/>
            <person name="Picardeau M."/>
        </authorList>
    </citation>
    <scope>NUCLEOTIDE SEQUENCE [LARGE SCALE GENOMIC DNA]</scope>
    <source>
        <strain evidence="2">201300427</strain>
    </source>
</reference>
<sequence>MLTEMTKLQKIIFHISRWVSSLILLATLYFKLSGAEESVFIFSTLGMEPWGRYLSAGVELFAAVFLILPSFVWLGALISLNVIAGAVISHLIFLGVEVMGDRGLLFFLACVVLFSSVYLTYMERNKIPFVKQYLG</sequence>
<evidence type="ECO:0000313" key="2">
    <source>
        <dbReference type="EMBL" id="TGN18784.1"/>
    </source>
</evidence>
<comment type="caution">
    <text evidence="2">The sequence shown here is derived from an EMBL/GenBank/DDBJ whole genome shotgun (WGS) entry which is preliminary data.</text>
</comment>
<keyword evidence="1" id="KW-1133">Transmembrane helix</keyword>
<dbReference type="Proteomes" id="UP000298058">
    <property type="component" value="Unassembled WGS sequence"/>
</dbReference>
<feature type="transmembrane region" description="Helical" evidence="1">
    <location>
        <begin position="102"/>
        <end position="121"/>
    </location>
</feature>
<evidence type="ECO:0000256" key="1">
    <source>
        <dbReference type="SAM" id="Phobius"/>
    </source>
</evidence>
<dbReference type="AlphaFoldDB" id="A0A4R9LWW4"/>
<keyword evidence="1" id="KW-0812">Transmembrane</keyword>
<feature type="transmembrane region" description="Helical" evidence="1">
    <location>
        <begin position="50"/>
        <end position="68"/>
    </location>
</feature>
<keyword evidence="1" id="KW-0472">Membrane</keyword>
<protein>
    <submittedName>
        <fullName evidence="2">DoxX family protein</fullName>
    </submittedName>
</protein>
<name>A0A4R9LWW4_9LEPT</name>